<dbReference type="PROSITE" id="PS50042">
    <property type="entry name" value="CNMP_BINDING_3"/>
    <property type="match status" value="1"/>
</dbReference>
<dbReference type="InterPro" id="IPR014710">
    <property type="entry name" value="RmlC-like_jellyroll"/>
</dbReference>
<dbReference type="Pfam" id="PF00520">
    <property type="entry name" value="Ion_trans"/>
    <property type="match status" value="1"/>
</dbReference>
<dbReference type="GO" id="GO:0017071">
    <property type="term" value="C:intracellular cyclic nucleotide activated cation channel complex"/>
    <property type="evidence" value="ECO:0007669"/>
    <property type="project" value="TreeGrafter"/>
</dbReference>
<evidence type="ECO:0000256" key="8">
    <source>
        <dbReference type="ARBA" id="ARBA00023303"/>
    </source>
</evidence>
<dbReference type="STRING" id="6184.A0A430QQS8"/>
<keyword evidence="6 10" id="KW-0472">Membrane</keyword>
<keyword evidence="13" id="KW-1185">Reference proteome</keyword>
<dbReference type="CDD" id="cd00038">
    <property type="entry name" value="CAP_ED"/>
    <property type="match status" value="1"/>
</dbReference>
<feature type="transmembrane region" description="Helical" evidence="10">
    <location>
        <begin position="353"/>
        <end position="374"/>
    </location>
</feature>
<keyword evidence="2" id="KW-0813">Transport</keyword>
<dbReference type="GO" id="GO:0005222">
    <property type="term" value="F:intracellularly cAMP-activated cation channel activity"/>
    <property type="evidence" value="ECO:0007669"/>
    <property type="project" value="TreeGrafter"/>
</dbReference>
<dbReference type="SMART" id="SM00100">
    <property type="entry name" value="cNMP"/>
    <property type="match status" value="1"/>
</dbReference>
<gene>
    <name evidence="12" type="ORF">DC041_0011783</name>
</gene>
<comment type="caution">
    <text evidence="12">The sequence shown here is derived from an EMBL/GenBank/DDBJ whole genome shotgun (WGS) entry which is preliminary data.</text>
</comment>
<keyword evidence="8" id="KW-0407">Ion channel</keyword>
<dbReference type="EMBL" id="QMKO01001465">
    <property type="protein sequence ID" value="RTG90051.1"/>
    <property type="molecule type" value="Genomic_DNA"/>
</dbReference>
<feature type="transmembrane region" description="Helical" evidence="10">
    <location>
        <begin position="394"/>
        <end position="414"/>
    </location>
</feature>
<reference evidence="12 13" key="1">
    <citation type="journal article" date="2019" name="PLoS Pathog.">
        <title>Genome sequence of the bovine parasite Schistosoma bovis Tanzania.</title>
        <authorList>
            <person name="Oey H."/>
            <person name="Zakrzewski M."/>
            <person name="Gobert G."/>
            <person name="Gravermann K."/>
            <person name="Stoye J."/>
            <person name="Jones M."/>
            <person name="Mcmanus D."/>
            <person name="Krause L."/>
        </authorList>
    </citation>
    <scope>NUCLEOTIDE SEQUENCE [LARGE SCALE GENOMIC DNA]</scope>
    <source>
        <strain evidence="12 13">TAN1997</strain>
    </source>
</reference>
<feature type="domain" description="Cyclic nucleotide-binding" evidence="11">
    <location>
        <begin position="458"/>
        <end position="553"/>
    </location>
</feature>
<dbReference type="InterPro" id="IPR000595">
    <property type="entry name" value="cNMP-bd_dom"/>
</dbReference>
<dbReference type="InterPro" id="IPR018488">
    <property type="entry name" value="cNMP-bd_CS"/>
</dbReference>
<evidence type="ECO:0000313" key="13">
    <source>
        <dbReference type="Proteomes" id="UP000290809"/>
    </source>
</evidence>
<dbReference type="GO" id="GO:0005223">
    <property type="term" value="F:intracellularly cGMP-activated cation channel activity"/>
    <property type="evidence" value="ECO:0007669"/>
    <property type="project" value="TreeGrafter"/>
</dbReference>
<dbReference type="GO" id="GO:0030553">
    <property type="term" value="F:cGMP binding"/>
    <property type="evidence" value="ECO:0007669"/>
    <property type="project" value="TreeGrafter"/>
</dbReference>
<dbReference type="GO" id="GO:0005886">
    <property type="term" value="C:plasma membrane"/>
    <property type="evidence" value="ECO:0007669"/>
    <property type="project" value="TreeGrafter"/>
</dbReference>
<dbReference type="GO" id="GO:0044877">
    <property type="term" value="F:protein-containing complex binding"/>
    <property type="evidence" value="ECO:0007669"/>
    <property type="project" value="TreeGrafter"/>
</dbReference>
<dbReference type="PANTHER" id="PTHR45638">
    <property type="entry name" value="CYCLIC NUCLEOTIDE-GATED CATION CHANNEL SUBUNIT A"/>
    <property type="match status" value="1"/>
</dbReference>
<evidence type="ECO:0000256" key="3">
    <source>
        <dbReference type="ARBA" id="ARBA00022692"/>
    </source>
</evidence>
<evidence type="ECO:0000259" key="11">
    <source>
        <dbReference type="PROSITE" id="PS50042"/>
    </source>
</evidence>
<dbReference type="InterPro" id="IPR018490">
    <property type="entry name" value="cNMP-bd_dom_sf"/>
</dbReference>
<keyword evidence="7" id="KW-1071">Ligand-gated ion channel</keyword>
<keyword evidence="5" id="KW-0406">Ion transport</keyword>
<feature type="compositionally biased region" description="Polar residues" evidence="9">
    <location>
        <begin position="698"/>
        <end position="708"/>
    </location>
</feature>
<protein>
    <submittedName>
        <fullName evidence="12">Cyclic nucleotide gated channel beta 1</fullName>
    </submittedName>
</protein>
<feature type="transmembrane region" description="Helical" evidence="10">
    <location>
        <begin position="214"/>
        <end position="232"/>
    </location>
</feature>
<evidence type="ECO:0000256" key="10">
    <source>
        <dbReference type="SAM" id="Phobius"/>
    </source>
</evidence>
<evidence type="ECO:0000256" key="2">
    <source>
        <dbReference type="ARBA" id="ARBA00022448"/>
    </source>
</evidence>
<dbReference type="InterPro" id="IPR050866">
    <property type="entry name" value="CNG_cation_channel"/>
</dbReference>
<dbReference type="Gene3D" id="1.10.287.70">
    <property type="match status" value="1"/>
</dbReference>
<evidence type="ECO:0000256" key="5">
    <source>
        <dbReference type="ARBA" id="ARBA00023065"/>
    </source>
</evidence>
<dbReference type="Gene3D" id="2.60.120.10">
    <property type="entry name" value="Jelly Rolls"/>
    <property type="match status" value="1"/>
</dbReference>
<proteinExistence type="predicted"/>
<dbReference type="InterPro" id="IPR005821">
    <property type="entry name" value="Ion_trans_dom"/>
</dbReference>
<sequence>MKFYDMTEEIKDSTDEKEQLQPVISISREAMEKAIAAFPQSKLNRTTTNASFLGIPQRNVRSDSDISVSVIEKLRTLRTKFTERTELIKAKEIEKVEISENESDENETCTDPTKSDENELQLGGEFKTTEIQKEKSIGWWKRYPNRKLIIRQPLCLTCLPSSRKYFISKPNLPCFSIQNPEDNEKQRQEEVKLKLLDKNVSNLKKYQFLYQHGNIYLLWLGFLLIAVLYNYITIPFREAFNIYDDEDNMTLWYILNSLMDTLYLLDILILKPRIEFLDQGITKTDFKSCALHYFKSLQFKIDVISIIPLDLFSLFYEKDMARFRVFRLVKINAFWEAFEKLDQRLNAGYAVRLARTIIYMIYIIHLETCGYYAFNRWQGLGETSWTIQPGPISPYVYSFYVCMKTATSIGSLPAATNSSEFLFMTCYWLSGILVSAILIGQVIDILDSASANKVNYRKVMDATLSSMQQLHAPQHVVDKGEVGKEMYIVKSGAVEVVGGPNNSIVFVTLKEGSVFGEISLLALSGKNRRTADVRSKGFSTLFSLSKQDFEEIMKNYPQAHELLKKRSHLSKQDFEEIMKNYPQAHELLKKRSQRMLSRDKKKATDEAVKEKKKLQKEKSCELNYGDDAVIEVIESTYPDKMIARRLKGSFSSELGTRRRSIYTVKPSVNMVTNKKSSISNTNDDNTINCNEKEPETVPCQNELQNQKLPDTLPKEDTNNHDEDDSDKQSENFDQSIVTERTTQHWIDMLSVDRNPIKRITSYFPHIC</sequence>
<evidence type="ECO:0000256" key="1">
    <source>
        <dbReference type="ARBA" id="ARBA00004141"/>
    </source>
</evidence>
<dbReference type="PANTHER" id="PTHR45638:SF1">
    <property type="entry name" value="CYCLIC NUCLEOTIDE-GATED ION CHANNEL SUBUNIT B, ISOFORM A"/>
    <property type="match status" value="1"/>
</dbReference>
<feature type="compositionally biased region" description="Acidic residues" evidence="9">
    <location>
        <begin position="99"/>
        <end position="108"/>
    </location>
</feature>
<dbReference type="Proteomes" id="UP000290809">
    <property type="component" value="Unassembled WGS sequence"/>
</dbReference>
<evidence type="ECO:0000313" key="12">
    <source>
        <dbReference type="EMBL" id="RTG90051.1"/>
    </source>
</evidence>
<dbReference type="SUPFAM" id="SSF81324">
    <property type="entry name" value="Voltage-gated potassium channels"/>
    <property type="match status" value="1"/>
</dbReference>
<feature type="compositionally biased region" description="Polar residues" evidence="9">
    <location>
        <begin position="673"/>
        <end position="689"/>
    </location>
</feature>
<feature type="transmembrane region" description="Helical" evidence="10">
    <location>
        <begin position="421"/>
        <end position="443"/>
    </location>
</feature>
<feature type="region of interest" description="Disordered" evidence="9">
    <location>
        <begin position="98"/>
        <end position="121"/>
    </location>
</feature>
<organism evidence="12 13">
    <name type="scientific">Schistosoma bovis</name>
    <name type="common">Blood fluke</name>
    <dbReference type="NCBI Taxonomy" id="6184"/>
    <lineage>
        <taxon>Eukaryota</taxon>
        <taxon>Metazoa</taxon>
        <taxon>Spiralia</taxon>
        <taxon>Lophotrochozoa</taxon>
        <taxon>Platyhelminthes</taxon>
        <taxon>Trematoda</taxon>
        <taxon>Digenea</taxon>
        <taxon>Strigeidida</taxon>
        <taxon>Schistosomatoidea</taxon>
        <taxon>Schistosomatidae</taxon>
        <taxon>Schistosoma</taxon>
    </lineage>
</organism>
<evidence type="ECO:0000256" key="9">
    <source>
        <dbReference type="SAM" id="MobiDB-lite"/>
    </source>
</evidence>
<evidence type="ECO:0000256" key="4">
    <source>
        <dbReference type="ARBA" id="ARBA00022989"/>
    </source>
</evidence>
<feature type="transmembrane region" description="Helical" evidence="10">
    <location>
        <begin position="252"/>
        <end position="270"/>
    </location>
</feature>
<keyword evidence="4 10" id="KW-1133">Transmembrane helix</keyword>
<dbReference type="PROSITE" id="PS00889">
    <property type="entry name" value="CNMP_BINDING_2"/>
    <property type="match status" value="1"/>
</dbReference>
<accession>A0A430QQS8</accession>
<evidence type="ECO:0000256" key="6">
    <source>
        <dbReference type="ARBA" id="ARBA00023136"/>
    </source>
</evidence>
<name>A0A430QQS8_SCHBO</name>
<comment type="subcellular location">
    <subcellularLocation>
        <location evidence="1">Membrane</location>
        <topology evidence="1">Multi-pass membrane protein</topology>
    </subcellularLocation>
</comment>
<dbReference type="PROSITE" id="PS00888">
    <property type="entry name" value="CNMP_BINDING_1"/>
    <property type="match status" value="1"/>
</dbReference>
<dbReference type="SUPFAM" id="SSF51206">
    <property type="entry name" value="cAMP-binding domain-like"/>
    <property type="match status" value="1"/>
</dbReference>
<dbReference type="AlphaFoldDB" id="A0A430QQS8"/>
<feature type="region of interest" description="Disordered" evidence="9">
    <location>
        <begin position="673"/>
        <end position="733"/>
    </location>
</feature>
<dbReference type="FunFam" id="1.10.287.70:FF:000072">
    <property type="entry name" value="Cyclic nucleotide gated channel beta 3"/>
    <property type="match status" value="1"/>
</dbReference>
<evidence type="ECO:0000256" key="7">
    <source>
        <dbReference type="ARBA" id="ARBA00023286"/>
    </source>
</evidence>
<feature type="compositionally biased region" description="Basic and acidic residues" evidence="9">
    <location>
        <begin position="712"/>
        <end position="730"/>
    </location>
</feature>
<dbReference type="Pfam" id="PF00027">
    <property type="entry name" value="cNMP_binding"/>
    <property type="match status" value="1"/>
</dbReference>
<keyword evidence="3 10" id="KW-0812">Transmembrane</keyword>